<comment type="subcellular location">
    <subcellularLocation>
        <location evidence="9">Cell inner membrane</location>
        <topology evidence="9">Multi-pass membrane protein</topology>
    </subcellularLocation>
    <subcellularLocation>
        <location evidence="1">Cell membrane</location>
        <topology evidence="1">Multi-pass membrane protein</topology>
    </subcellularLocation>
</comment>
<dbReference type="NCBIfam" id="TIGR00546">
    <property type="entry name" value="lnt"/>
    <property type="match status" value="1"/>
</dbReference>
<proteinExistence type="inferred from homology"/>
<dbReference type="HOGENOM" id="CLU_019563_3_1_5"/>
<dbReference type="PANTHER" id="PTHR38686">
    <property type="entry name" value="APOLIPOPROTEIN N-ACYLTRANSFERASE"/>
    <property type="match status" value="1"/>
</dbReference>
<gene>
    <name evidence="9" type="primary">lnt</name>
    <name evidence="11" type="ordered locus">Acry_0020</name>
</gene>
<dbReference type="eggNOG" id="COG0815">
    <property type="taxonomic scope" value="Bacteria"/>
</dbReference>
<dbReference type="KEGG" id="acr:Acry_0020"/>
<feature type="transmembrane region" description="Helical" evidence="9">
    <location>
        <begin position="174"/>
        <end position="195"/>
    </location>
</feature>
<reference evidence="11 12" key="1">
    <citation type="submission" date="2007-05" db="EMBL/GenBank/DDBJ databases">
        <title>Complete sequence of chromosome of Acidiphilium cryptum JF-5.</title>
        <authorList>
            <consortium name="US DOE Joint Genome Institute"/>
            <person name="Copeland A."/>
            <person name="Lucas S."/>
            <person name="Lapidus A."/>
            <person name="Barry K."/>
            <person name="Detter J.C."/>
            <person name="Glavina del Rio T."/>
            <person name="Hammon N."/>
            <person name="Israni S."/>
            <person name="Dalin E."/>
            <person name="Tice H."/>
            <person name="Pitluck S."/>
            <person name="Sims D."/>
            <person name="Brettin T."/>
            <person name="Bruce D."/>
            <person name="Han C."/>
            <person name="Schmutz J."/>
            <person name="Larimer F."/>
            <person name="Land M."/>
            <person name="Hauser L."/>
            <person name="Kyrpides N."/>
            <person name="Kim E."/>
            <person name="Magnuson T."/>
            <person name="Richardson P."/>
        </authorList>
    </citation>
    <scope>NUCLEOTIDE SEQUENCE [LARGE SCALE GENOMIC DNA]</scope>
    <source>
        <strain evidence="11 12">JF-5</strain>
    </source>
</reference>
<feature type="domain" description="CN hydrolase" evidence="10">
    <location>
        <begin position="231"/>
        <end position="472"/>
    </location>
</feature>
<keyword evidence="11" id="KW-0449">Lipoprotein</keyword>
<keyword evidence="12" id="KW-1185">Reference proteome</keyword>
<name>A5FUG7_ACICJ</name>
<comment type="catalytic activity">
    <reaction evidence="9">
        <text>N-terminal S-1,2-diacyl-sn-glyceryl-L-cysteinyl-[lipoprotein] + a glycerophospholipid = N-acyl-S-1,2-diacyl-sn-glyceryl-L-cysteinyl-[lipoprotein] + a 2-acyl-sn-glycero-3-phospholipid + H(+)</text>
        <dbReference type="Rhea" id="RHEA:48228"/>
        <dbReference type="Rhea" id="RHEA-COMP:14681"/>
        <dbReference type="Rhea" id="RHEA-COMP:14684"/>
        <dbReference type="ChEBI" id="CHEBI:15378"/>
        <dbReference type="ChEBI" id="CHEBI:136912"/>
        <dbReference type="ChEBI" id="CHEBI:140656"/>
        <dbReference type="ChEBI" id="CHEBI:140657"/>
        <dbReference type="ChEBI" id="CHEBI:140660"/>
        <dbReference type="EC" id="2.3.1.269"/>
    </reaction>
</comment>
<evidence type="ECO:0000256" key="8">
    <source>
        <dbReference type="ARBA" id="ARBA00023315"/>
    </source>
</evidence>
<dbReference type="PROSITE" id="PS50263">
    <property type="entry name" value="CN_HYDROLASE"/>
    <property type="match status" value="1"/>
</dbReference>
<dbReference type="SUPFAM" id="SSF56317">
    <property type="entry name" value="Carbon-nitrogen hydrolase"/>
    <property type="match status" value="1"/>
</dbReference>
<keyword evidence="5 9" id="KW-0812">Transmembrane</keyword>
<dbReference type="Gene3D" id="3.60.110.10">
    <property type="entry name" value="Carbon-nitrogen hydrolase"/>
    <property type="match status" value="1"/>
</dbReference>
<dbReference type="InterPro" id="IPR036526">
    <property type="entry name" value="C-N_Hydrolase_sf"/>
</dbReference>
<accession>A5FUG7</accession>
<dbReference type="HAMAP" id="MF_01148">
    <property type="entry name" value="Lnt"/>
    <property type="match status" value="1"/>
</dbReference>
<evidence type="ECO:0000256" key="7">
    <source>
        <dbReference type="ARBA" id="ARBA00023136"/>
    </source>
</evidence>
<dbReference type="EMBL" id="CP000697">
    <property type="protein sequence ID" value="ABQ29249.1"/>
    <property type="molecule type" value="Genomic_DNA"/>
</dbReference>
<dbReference type="CDD" id="cd07571">
    <property type="entry name" value="ALP_N-acyl_transferase"/>
    <property type="match status" value="1"/>
</dbReference>
<dbReference type="GO" id="GO:0005886">
    <property type="term" value="C:plasma membrane"/>
    <property type="evidence" value="ECO:0007669"/>
    <property type="project" value="UniProtKB-SubCell"/>
</dbReference>
<evidence type="ECO:0000256" key="9">
    <source>
        <dbReference type="HAMAP-Rule" id="MF_01148"/>
    </source>
</evidence>
<feature type="transmembrane region" description="Helical" evidence="9">
    <location>
        <begin position="202"/>
        <end position="219"/>
    </location>
</feature>
<sequence>MSPIDQLAARVPRRLRGEAWQCFALGLLAAVALPPFYLLPVLWFVVPALLTRLARAGGWRRAAWLGWCFGFGFNLLGLFWVTEPMLIMASNFWWAVPFAAPALAFATAFYMILPALAVFAVPQRNQAGRLAAVLLFAGALVLSNLAQEFLFTGFPWNYWGADWTFAGRLGLAMIQPAAIGGIFLLTLLTALAAGLPLLGRRGWAASAVLLALWAGFGFARTSAGPAPLTRYTVALLQPDFAVPGSFTQPALQARWRRDLALTREALDKAGKGPNIVVWPETASPALLQTDAAARAAIAAVAGNTPVLAGSFRLAADGSMRNSLVAVEGKGPAVAWYDKWKLVPFGEYTPAWIPLKVTPGGGFTPGPGPRTLHVPGIPSVGPLICYESIFPGIITDPKDRPAWLLNISDNAWFGDTTGPYQDFATTRLRAVEEGLPIVVDTNSGISAVIGPHGRVAGTLGLDRAGILIGKLPVALPVTPFGRFSVTMSGILGFYTMVLGVVCLIVSITLM</sequence>
<protein>
    <recommendedName>
        <fullName evidence="9">Apolipoprotein N-acyltransferase</fullName>
        <shortName evidence="9">ALP N-acyltransferase</shortName>
        <ecNumber evidence="9">2.3.1.269</ecNumber>
    </recommendedName>
</protein>
<feature type="transmembrane region" description="Helical" evidence="9">
    <location>
        <begin position="23"/>
        <end position="50"/>
    </location>
</feature>
<feature type="transmembrane region" description="Helical" evidence="9">
    <location>
        <begin position="93"/>
        <end position="121"/>
    </location>
</feature>
<keyword evidence="3 9" id="KW-1003">Cell membrane</keyword>
<comment type="pathway">
    <text evidence="9">Protein modification; lipoprotein biosynthesis (N-acyl transfer).</text>
</comment>
<dbReference type="GO" id="GO:0042158">
    <property type="term" value="P:lipoprotein biosynthetic process"/>
    <property type="evidence" value="ECO:0007669"/>
    <property type="project" value="UniProtKB-UniRule"/>
</dbReference>
<dbReference type="EC" id="2.3.1.269" evidence="9"/>
<keyword evidence="6 9" id="KW-1133">Transmembrane helix</keyword>
<dbReference type="PANTHER" id="PTHR38686:SF1">
    <property type="entry name" value="APOLIPOPROTEIN N-ACYLTRANSFERASE"/>
    <property type="match status" value="1"/>
</dbReference>
<evidence type="ECO:0000313" key="11">
    <source>
        <dbReference type="EMBL" id="ABQ29249.1"/>
    </source>
</evidence>
<evidence type="ECO:0000256" key="2">
    <source>
        <dbReference type="ARBA" id="ARBA00010065"/>
    </source>
</evidence>
<dbReference type="GO" id="GO:0016410">
    <property type="term" value="F:N-acyltransferase activity"/>
    <property type="evidence" value="ECO:0007669"/>
    <property type="project" value="UniProtKB-UniRule"/>
</dbReference>
<dbReference type="AlphaFoldDB" id="A5FUG7"/>
<feature type="transmembrane region" description="Helical" evidence="9">
    <location>
        <begin position="133"/>
        <end position="154"/>
    </location>
</feature>
<evidence type="ECO:0000313" key="12">
    <source>
        <dbReference type="Proteomes" id="UP000000245"/>
    </source>
</evidence>
<comment type="function">
    <text evidence="9">Catalyzes the phospholipid dependent N-acylation of the N-terminal cysteine of apolipoprotein, the last step in lipoprotein maturation.</text>
</comment>
<evidence type="ECO:0000256" key="6">
    <source>
        <dbReference type="ARBA" id="ARBA00022989"/>
    </source>
</evidence>
<dbReference type="STRING" id="349163.Acry_0020"/>
<evidence type="ECO:0000259" key="10">
    <source>
        <dbReference type="PROSITE" id="PS50263"/>
    </source>
</evidence>
<keyword evidence="8 9" id="KW-0012">Acyltransferase</keyword>
<comment type="similarity">
    <text evidence="2 9">Belongs to the CN hydrolase family. Apolipoprotein N-acyltransferase subfamily.</text>
</comment>
<dbReference type="InterPro" id="IPR004563">
    <property type="entry name" value="Apolipo_AcylTrfase"/>
</dbReference>
<keyword evidence="7 9" id="KW-0472">Membrane</keyword>
<dbReference type="UniPathway" id="UPA00666"/>
<keyword evidence="9" id="KW-0997">Cell inner membrane</keyword>
<feature type="transmembrane region" description="Helical" evidence="9">
    <location>
        <begin position="62"/>
        <end position="81"/>
    </location>
</feature>
<evidence type="ECO:0000256" key="3">
    <source>
        <dbReference type="ARBA" id="ARBA00022475"/>
    </source>
</evidence>
<dbReference type="Proteomes" id="UP000000245">
    <property type="component" value="Chromosome"/>
</dbReference>
<dbReference type="Pfam" id="PF00795">
    <property type="entry name" value="CN_hydrolase"/>
    <property type="match status" value="1"/>
</dbReference>
<feature type="transmembrane region" description="Helical" evidence="9">
    <location>
        <begin position="490"/>
        <end position="508"/>
    </location>
</feature>
<evidence type="ECO:0000256" key="4">
    <source>
        <dbReference type="ARBA" id="ARBA00022679"/>
    </source>
</evidence>
<dbReference type="InterPro" id="IPR003010">
    <property type="entry name" value="C-N_Hydrolase"/>
</dbReference>
<keyword evidence="4 9" id="KW-0808">Transferase</keyword>
<dbReference type="InterPro" id="IPR045378">
    <property type="entry name" value="LNT_N"/>
</dbReference>
<evidence type="ECO:0000256" key="5">
    <source>
        <dbReference type="ARBA" id="ARBA00022692"/>
    </source>
</evidence>
<evidence type="ECO:0000256" key="1">
    <source>
        <dbReference type="ARBA" id="ARBA00004651"/>
    </source>
</evidence>
<organism evidence="11 12">
    <name type="scientific">Acidiphilium cryptum (strain JF-5)</name>
    <dbReference type="NCBI Taxonomy" id="349163"/>
    <lineage>
        <taxon>Bacteria</taxon>
        <taxon>Pseudomonadati</taxon>
        <taxon>Pseudomonadota</taxon>
        <taxon>Alphaproteobacteria</taxon>
        <taxon>Acetobacterales</taxon>
        <taxon>Acidocellaceae</taxon>
        <taxon>Acidiphilium</taxon>
    </lineage>
</organism>
<dbReference type="Pfam" id="PF20154">
    <property type="entry name" value="LNT_N"/>
    <property type="match status" value="1"/>
</dbReference>